<dbReference type="AlphaFoldDB" id="A0A5E8HGA8"/>
<protein>
    <submittedName>
        <fullName evidence="3">Uncharacterized protein</fullName>
    </submittedName>
</protein>
<keyword evidence="2" id="KW-0472">Membrane</keyword>
<reference evidence="3 4" key="1">
    <citation type="submission" date="2013-04" db="EMBL/GenBank/DDBJ databases">
        <authorList>
            <person name="Harkins D.M."/>
            <person name="Durkin A.S."/>
            <person name="Brinkac L.M."/>
            <person name="Haft D.H."/>
            <person name="Selengut J.D."/>
            <person name="Sanka R."/>
            <person name="DePew J."/>
            <person name="Purushe J."/>
            <person name="Hartskeerl R.A."/>
            <person name="Ahmed A."/>
            <person name="van der Linden H."/>
            <person name="Goris M.G.A."/>
            <person name="Vinetz J.M."/>
            <person name="Sutton G.G."/>
            <person name="Nierman W.C."/>
            <person name="Fouts D.E."/>
        </authorList>
    </citation>
    <scope>NUCLEOTIDE SEQUENCE [LARGE SCALE GENOMIC DNA]</scope>
    <source>
        <strain evidence="3 4">Sao Paulo</strain>
    </source>
</reference>
<evidence type="ECO:0000313" key="3">
    <source>
        <dbReference type="EMBL" id="EOQ89793.1"/>
    </source>
</evidence>
<feature type="coiled-coil region" evidence="1">
    <location>
        <begin position="161"/>
        <end position="188"/>
    </location>
</feature>
<feature type="transmembrane region" description="Helical" evidence="2">
    <location>
        <begin position="73"/>
        <end position="91"/>
    </location>
</feature>
<organism evidence="3 4">
    <name type="scientific">Leptospira yanagawae serovar Saopaulo str. Sao Paulo = ATCC 700523</name>
    <dbReference type="NCBI Taxonomy" id="1249483"/>
    <lineage>
        <taxon>Bacteria</taxon>
        <taxon>Pseudomonadati</taxon>
        <taxon>Spirochaetota</taxon>
        <taxon>Spirochaetia</taxon>
        <taxon>Leptospirales</taxon>
        <taxon>Leptospiraceae</taxon>
        <taxon>Leptospira</taxon>
    </lineage>
</organism>
<dbReference type="Proteomes" id="UP000013996">
    <property type="component" value="Unassembled WGS sequence"/>
</dbReference>
<accession>A0A5E8HGA8</accession>
<dbReference type="RefSeq" id="WP_015677361.1">
    <property type="nucleotide sequence ID" value="NZ_AOGX02000015.1"/>
</dbReference>
<dbReference type="EMBL" id="AOGX02000015">
    <property type="protein sequence ID" value="EOQ89793.1"/>
    <property type="molecule type" value="Genomic_DNA"/>
</dbReference>
<name>A0A5E8HGA8_9LEPT</name>
<evidence type="ECO:0000256" key="2">
    <source>
        <dbReference type="SAM" id="Phobius"/>
    </source>
</evidence>
<keyword evidence="1" id="KW-0175">Coiled coil</keyword>
<gene>
    <name evidence="3" type="ORF">LEP1GSC202_1065</name>
</gene>
<proteinExistence type="predicted"/>
<keyword evidence="2" id="KW-0812">Transmembrane</keyword>
<comment type="caution">
    <text evidence="3">The sequence shown here is derived from an EMBL/GenBank/DDBJ whole genome shotgun (WGS) entry which is preliminary data.</text>
</comment>
<evidence type="ECO:0000313" key="4">
    <source>
        <dbReference type="Proteomes" id="UP000013996"/>
    </source>
</evidence>
<keyword evidence="2" id="KW-1133">Transmembrane helix</keyword>
<feature type="transmembrane region" description="Helical" evidence="2">
    <location>
        <begin position="103"/>
        <end position="123"/>
    </location>
</feature>
<sequence length="207" mass="24007">MSAITDFFQKIQNQIVEIQTTINQIKTSWENFQKFWDLFFTLVPWEVLLLLIFSVILLSIFNSISPSTPKANLTLAVVFLAFLWVYFWGLFSKEVSYGKVIVASLYILVPLHAVGVSMWLYGFGKKIYWKKRRISPKAWDLALHQIALDYHRLMGTLHGHHNAIHENRESIESEIQQLETSLQGIKSLLNKKKSLDHKEEQPNGTSE</sequence>
<dbReference type="OrthoDB" id="327419at2"/>
<feature type="transmembrane region" description="Helical" evidence="2">
    <location>
        <begin position="38"/>
        <end position="61"/>
    </location>
</feature>
<evidence type="ECO:0000256" key="1">
    <source>
        <dbReference type="SAM" id="Coils"/>
    </source>
</evidence>